<feature type="non-terminal residue" evidence="1">
    <location>
        <position position="22"/>
    </location>
</feature>
<reference evidence="1" key="1">
    <citation type="submission" date="2018-05" db="EMBL/GenBank/DDBJ databases">
        <authorList>
            <person name="Lanie J.A."/>
            <person name="Ng W.-L."/>
            <person name="Kazmierczak K.M."/>
            <person name="Andrzejewski T.M."/>
            <person name="Davidsen T.M."/>
            <person name="Wayne K.J."/>
            <person name="Tettelin H."/>
            <person name="Glass J.I."/>
            <person name="Rusch D."/>
            <person name="Podicherti R."/>
            <person name="Tsui H.-C.T."/>
            <person name="Winkler M.E."/>
        </authorList>
    </citation>
    <scope>NUCLEOTIDE SEQUENCE</scope>
</reference>
<organism evidence="1">
    <name type="scientific">marine metagenome</name>
    <dbReference type="NCBI Taxonomy" id="408172"/>
    <lineage>
        <taxon>unclassified sequences</taxon>
        <taxon>metagenomes</taxon>
        <taxon>ecological metagenomes</taxon>
    </lineage>
</organism>
<accession>A0A382P2T0</accession>
<protein>
    <submittedName>
        <fullName evidence="1">Uncharacterized protein</fullName>
    </submittedName>
</protein>
<dbReference type="EMBL" id="UINC01103681">
    <property type="protein sequence ID" value="SVC66242.1"/>
    <property type="molecule type" value="Genomic_DNA"/>
</dbReference>
<evidence type="ECO:0000313" key="1">
    <source>
        <dbReference type="EMBL" id="SVC66242.1"/>
    </source>
</evidence>
<proteinExistence type="predicted"/>
<sequence>MIDFKMGTMGVEPMISSARGWQ</sequence>
<gene>
    <name evidence="1" type="ORF">METZ01_LOCUS319096</name>
</gene>
<name>A0A382P2T0_9ZZZZ</name>
<dbReference type="AlphaFoldDB" id="A0A382P2T0"/>